<dbReference type="GO" id="GO:0008168">
    <property type="term" value="F:methyltransferase activity"/>
    <property type="evidence" value="ECO:0007669"/>
    <property type="project" value="UniProtKB-KW"/>
</dbReference>
<protein>
    <submittedName>
        <fullName evidence="4">L-histidine N(Alpha)-methyltransferase</fullName>
    </submittedName>
</protein>
<evidence type="ECO:0000256" key="2">
    <source>
        <dbReference type="ARBA" id="ARBA00022679"/>
    </source>
</evidence>
<organism evidence="4 5">
    <name type="scientific">Brumimicrobium aurantiacum</name>
    <dbReference type="NCBI Taxonomy" id="1737063"/>
    <lineage>
        <taxon>Bacteria</taxon>
        <taxon>Pseudomonadati</taxon>
        <taxon>Bacteroidota</taxon>
        <taxon>Flavobacteriia</taxon>
        <taxon>Flavobacteriales</taxon>
        <taxon>Crocinitomicaceae</taxon>
        <taxon>Brumimicrobium</taxon>
    </lineage>
</organism>
<proteinExistence type="predicted"/>
<comment type="caution">
    <text evidence="4">The sequence shown here is derived from an EMBL/GenBank/DDBJ whole genome shotgun (WGS) entry which is preliminary data.</text>
</comment>
<dbReference type="Pfam" id="PF10017">
    <property type="entry name" value="Methyltransf_33"/>
    <property type="match status" value="1"/>
</dbReference>
<keyword evidence="5" id="KW-1185">Reference proteome</keyword>
<evidence type="ECO:0000313" key="4">
    <source>
        <dbReference type="EMBL" id="RFC55636.1"/>
    </source>
</evidence>
<evidence type="ECO:0000256" key="1">
    <source>
        <dbReference type="ARBA" id="ARBA00022603"/>
    </source>
</evidence>
<dbReference type="OrthoDB" id="5289726at2"/>
<feature type="domain" description="Histidine-specific methyltransferase SAM-dependent" evidence="3">
    <location>
        <begin position="5"/>
        <end position="313"/>
    </location>
</feature>
<evidence type="ECO:0000259" key="3">
    <source>
        <dbReference type="Pfam" id="PF10017"/>
    </source>
</evidence>
<keyword evidence="1 4" id="KW-0489">Methyltransferase</keyword>
<dbReference type="InterPro" id="IPR019257">
    <property type="entry name" value="MeTrfase_dom"/>
</dbReference>
<reference evidence="4 5" key="1">
    <citation type="submission" date="2018-08" db="EMBL/GenBank/DDBJ databases">
        <title>The draft genome squence of Brumimicrobium sp. N62.</title>
        <authorList>
            <person name="Du Z.-J."/>
            <person name="Luo H.-R."/>
        </authorList>
    </citation>
    <scope>NUCLEOTIDE SEQUENCE [LARGE SCALE GENOMIC DNA]</scope>
    <source>
        <strain evidence="4 5">N62</strain>
    </source>
</reference>
<keyword evidence="2 4" id="KW-0808">Transferase</keyword>
<evidence type="ECO:0000313" key="5">
    <source>
        <dbReference type="Proteomes" id="UP000257127"/>
    </source>
</evidence>
<dbReference type="InterPro" id="IPR051128">
    <property type="entry name" value="EgtD_Methyltrsf_superfamily"/>
</dbReference>
<accession>A0A3E1F1F3</accession>
<dbReference type="PANTHER" id="PTHR43397:SF1">
    <property type="entry name" value="ERGOTHIONEINE BIOSYNTHESIS PROTEIN 1"/>
    <property type="match status" value="1"/>
</dbReference>
<dbReference type="InterPro" id="IPR029063">
    <property type="entry name" value="SAM-dependent_MTases_sf"/>
</dbReference>
<dbReference type="EMBL" id="QURB01000001">
    <property type="protein sequence ID" value="RFC55636.1"/>
    <property type="molecule type" value="Genomic_DNA"/>
</dbReference>
<gene>
    <name evidence="4" type="ORF">DXU93_01510</name>
</gene>
<dbReference type="Gene3D" id="3.40.50.150">
    <property type="entry name" value="Vaccinia Virus protein VP39"/>
    <property type="match status" value="1"/>
</dbReference>
<dbReference type="PIRSF" id="PIRSF018005">
    <property type="entry name" value="UCP018005"/>
    <property type="match status" value="1"/>
</dbReference>
<sequence length="318" mass="36773">MIEQFKKDIDNGLSSSPKTLPSMYFYDKIGDALFVKIMHSEEYYLTRAELDIFQNQTQQMIDQLQLDKSQHFELIELGAGDGLKTKELLKVLSQEQFSFDYLPVDISQNALDQLEKSINEELPKVSIKTQQGDYFKVLETLNQSKTPKVVLFLGSNLGNMSDEMATKFISKLSQNLSENDKLYLGVDLIKPAKIVKPAYNDSEGYTRDFNMNLLRRINNELGANFDLDQFSHQPEYDETEGIAKSFIRSEQEQEVKIEALDKSFHFEEGEKIATEISRKYNDEIVEKVIKNADFKISSKLTDRNNYFANYILNRTKKQ</sequence>
<dbReference type="Proteomes" id="UP000257127">
    <property type="component" value="Unassembled WGS sequence"/>
</dbReference>
<dbReference type="RefSeq" id="WP_116879471.1">
    <property type="nucleotide sequence ID" value="NZ_QURB01000001.1"/>
</dbReference>
<dbReference type="SUPFAM" id="SSF53335">
    <property type="entry name" value="S-adenosyl-L-methionine-dependent methyltransferases"/>
    <property type="match status" value="1"/>
</dbReference>
<dbReference type="InterPro" id="IPR017804">
    <property type="entry name" value="MeTrfase_EgtD-like"/>
</dbReference>
<dbReference type="AlphaFoldDB" id="A0A3E1F1F3"/>
<dbReference type="PANTHER" id="PTHR43397">
    <property type="entry name" value="ERGOTHIONEINE BIOSYNTHESIS PROTEIN 1"/>
    <property type="match status" value="1"/>
</dbReference>
<dbReference type="GO" id="GO:0032259">
    <property type="term" value="P:methylation"/>
    <property type="evidence" value="ECO:0007669"/>
    <property type="project" value="UniProtKB-KW"/>
</dbReference>
<name>A0A3E1F1F3_9FLAO</name>